<keyword evidence="3" id="KW-1185">Reference proteome</keyword>
<evidence type="ECO:0000256" key="1">
    <source>
        <dbReference type="ARBA" id="ARBA00006484"/>
    </source>
</evidence>
<dbReference type="GO" id="GO:0005737">
    <property type="term" value="C:cytoplasm"/>
    <property type="evidence" value="ECO:0007669"/>
    <property type="project" value="TreeGrafter"/>
</dbReference>
<dbReference type="InterPro" id="IPR036291">
    <property type="entry name" value="NAD(P)-bd_dom_sf"/>
</dbReference>
<evidence type="ECO:0000313" key="3">
    <source>
        <dbReference type="Proteomes" id="UP000800041"/>
    </source>
</evidence>
<dbReference type="Proteomes" id="UP000800041">
    <property type="component" value="Unassembled WGS sequence"/>
</dbReference>
<sequence length="267" mass="27690">MSSPQTILMTGGNRGIGYYTLQALVQSPNPYILILTSRTLSAAEKACSTLSSLPPANPSTTLIPVALDVTSDDSIAALVSRLAELKITKLDALVNNAGIAMDAALRGTNPSPAEIREAFVKTMDTNVAGPHLLTTALLPLLESGDGEPRSRVLFVTSGLGSIEEASKPDSPYAFVDAPAYRSSKAALNMVMVLLGKKIEGKGVNVWACCPGFCVTELGGSDAGKAEMGAKTPEEGAVVIVGILEGRREGDVGKVVNVEGGVEGVYGW</sequence>
<comment type="similarity">
    <text evidence="1">Belongs to the short-chain dehydrogenases/reductases (SDR) family.</text>
</comment>
<accession>A0A6G1GU48</accession>
<dbReference type="Gene3D" id="3.40.50.720">
    <property type="entry name" value="NAD(P)-binding Rossmann-like Domain"/>
    <property type="match status" value="1"/>
</dbReference>
<dbReference type="InterPro" id="IPR051468">
    <property type="entry name" value="Fungal_SecMetab_SDRs"/>
</dbReference>
<organism evidence="2 3">
    <name type="scientific">Aulographum hederae CBS 113979</name>
    <dbReference type="NCBI Taxonomy" id="1176131"/>
    <lineage>
        <taxon>Eukaryota</taxon>
        <taxon>Fungi</taxon>
        <taxon>Dikarya</taxon>
        <taxon>Ascomycota</taxon>
        <taxon>Pezizomycotina</taxon>
        <taxon>Dothideomycetes</taxon>
        <taxon>Pleosporomycetidae</taxon>
        <taxon>Aulographales</taxon>
        <taxon>Aulographaceae</taxon>
    </lineage>
</organism>
<gene>
    <name evidence="2" type="ORF">K402DRAFT_395929</name>
</gene>
<dbReference type="InterPro" id="IPR002347">
    <property type="entry name" value="SDR_fam"/>
</dbReference>
<dbReference type="PRINTS" id="PR00081">
    <property type="entry name" value="GDHRDH"/>
</dbReference>
<dbReference type="AlphaFoldDB" id="A0A6G1GU48"/>
<dbReference type="Pfam" id="PF00106">
    <property type="entry name" value="adh_short"/>
    <property type="match status" value="1"/>
</dbReference>
<dbReference type="PANTHER" id="PTHR43544:SF32">
    <property type="entry name" value="CHAIN DEHYDROGENASE, PUTATIVE (AFU_ORTHOLOGUE AFUA_5G01530)-RELATED"/>
    <property type="match status" value="1"/>
</dbReference>
<dbReference type="PANTHER" id="PTHR43544">
    <property type="entry name" value="SHORT-CHAIN DEHYDROGENASE/REDUCTASE"/>
    <property type="match status" value="1"/>
</dbReference>
<name>A0A6G1GU48_9PEZI</name>
<dbReference type="GO" id="GO:0019748">
    <property type="term" value="P:secondary metabolic process"/>
    <property type="evidence" value="ECO:0007669"/>
    <property type="project" value="TreeGrafter"/>
</dbReference>
<protein>
    <submittedName>
        <fullName evidence="2">NAD(P)-binding protein</fullName>
    </submittedName>
</protein>
<dbReference type="OrthoDB" id="7289984at2759"/>
<dbReference type="EMBL" id="ML977169">
    <property type="protein sequence ID" value="KAF1984268.1"/>
    <property type="molecule type" value="Genomic_DNA"/>
</dbReference>
<dbReference type="SUPFAM" id="SSF51735">
    <property type="entry name" value="NAD(P)-binding Rossmann-fold domains"/>
    <property type="match status" value="1"/>
</dbReference>
<reference evidence="2" key="1">
    <citation type="journal article" date="2020" name="Stud. Mycol.">
        <title>101 Dothideomycetes genomes: a test case for predicting lifestyles and emergence of pathogens.</title>
        <authorList>
            <person name="Haridas S."/>
            <person name="Albert R."/>
            <person name="Binder M."/>
            <person name="Bloem J."/>
            <person name="Labutti K."/>
            <person name="Salamov A."/>
            <person name="Andreopoulos B."/>
            <person name="Baker S."/>
            <person name="Barry K."/>
            <person name="Bills G."/>
            <person name="Bluhm B."/>
            <person name="Cannon C."/>
            <person name="Castanera R."/>
            <person name="Culley D."/>
            <person name="Daum C."/>
            <person name="Ezra D."/>
            <person name="Gonzalez J."/>
            <person name="Henrissat B."/>
            <person name="Kuo A."/>
            <person name="Liang C."/>
            <person name="Lipzen A."/>
            <person name="Lutzoni F."/>
            <person name="Magnuson J."/>
            <person name="Mondo S."/>
            <person name="Nolan M."/>
            <person name="Ohm R."/>
            <person name="Pangilinan J."/>
            <person name="Park H.-J."/>
            <person name="Ramirez L."/>
            <person name="Alfaro M."/>
            <person name="Sun H."/>
            <person name="Tritt A."/>
            <person name="Yoshinaga Y."/>
            <person name="Zwiers L.-H."/>
            <person name="Turgeon B."/>
            <person name="Goodwin S."/>
            <person name="Spatafora J."/>
            <person name="Crous P."/>
            <person name="Grigoriev I."/>
        </authorList>
    </citation>
    <scope>NUCLEOTIDE SEQUENCE</scope>
    <source>
        <strain evidence="2">CBS 113979</strain>
    </source>
</reference>
<proteinExistence type="inferred from homology"/>
<dbReference type="GO" id="GO:0016491">
    <property type="term" value="F:oxidoreductase activity"/>
    <property type="evidence" value="ECO:0007669"/>
    <property type="project" value="TreeGrafter"/>
</dbReference>
<evidence type="ECO:0000313" key="2">
    <source>
        <dbReference type="EMBL" id="KAF1984268.1"/>
    </source>
</evidence>